<protein>
    <recommendedName>
        <fullName evidence="6">Elongation factor Tu</fullName>
    </recommendedName>
</protein>
<dbReference type="PANTHER" id="PTHR43721">
    <property type="entry name" value="ELONGATION FACTOR TU-RELATED"/>
    <property type="match status" value="1"/>
</dbReference>
<accession>A0A5B0AIV9</accession>
<evidence type="ECO:0000256" key="6">
    <source>
        <dbReference type="ARBA" id="ARBA00029554"/>
    </source>
</evidence>
<organism evidence="9 10">
    <name type="scientific">Streptomyces apricus</name>
    <dbReference type="NCBI Taxonomy" id="1828112"/>
    <lineage>
        <taxon>Bacteria</taxon>
        <taxon>Bacillati</taxon>
        <taxon>Actinomycetota</taxon>
        <taxon>Actinomycetes</taxon>
        <taxon>Kitasatosporales</taxon>
        <taxon>Streptomycetaceae</taxon>
        <taxon>Streptomyces</taxon>
    </lineage>
</organism>
<dbReference type="InterPro" id="IPR009001">
    <property type="entry name" value="Transl_elong_EF1A/Init_IF2_C"/>
</dbReference>
<comment type="caution">
    <text evidence="9">The sequence shown here is derived from an EMBL/GenBank/DDBJ whole genome shotgun (WGS) entry which is preliminary data.</text>
</comment>
<dbReference type="InterPro" id="IPR004161">
    <property type="entry name" value="EFTu-like_2"/>
</dbReference>
<dbReference type="Pfam" id="PF03143">
    <property type="entry name" value="GTP_EFTU_D3"/>
    <property type="match status" value="1"/>
</dbReference>
<evidence type="ECO:0000256" key="5">
    <source>
        <dbReference type="ARBA" id="ARBA00023134"/>
    </source>
</evidence>
<dbReference type="InterPro" id="IPR050055">
    <property type="entry name" value="EF-Tu_GTPase"/>
</dbReference>
<dbReference type="InterPro" id="IPR009000">
    <property type="entry name" value="Transl_B-barrel_sf"/>
</dbReference>
<dbReference type="Pfam" id="PF03144">
    <property type="entry name" value="GTP_EFTU_D2"/>
    <property type="match status" value="1"/>
</dbReference>
<keyword evidence="4" id="KW-0648">Protein biosynthesis</keyword>
<proteinExistence type="predicted"/>
<feature type="domain" description="Translation elongation factor EFTu/EF1A C-terminal" evidence="7">
    <location>
        <begin position="97"/>
        <end position="187"/>
    </location>
</feature>
<keyword evidence="2" id="KW-0547">Nucleotide-binding</keyword>
<evidence type="ECO:0000256" key="4">
    <source>
        <dbReference type="ARBA" id="ARBA00022917"/>
    </source>
</evidence>
<dbReference type="Proteomes" id="UP000324965">
    <property type="component" value="Unassembled WGS sequence"/>
</dbReference>
<dbReference type="SUPFAM" id="SSF50465">
    <property type="entry name" value="EF-Tu/eEF-1alpha/eIF2-gamma C-terminal domain"/>
    <property type="match status" value="1"/>
</dbReference>
<evidence type="ECO:0000256" key="2">
    <source>
        <dbReference type="ARBA" id="ARBA00022741"/>
    </source>
</evidence>
<evidence type="ECO:0000313" key="10">
    <source>
        <dbReference type="Proteomes" id="UP000324965"/>
    </source>
</evidence>
<dbReference type="FunFam" id="2.40.30.10:FF:000001">
    <property type="entry name" value="Elongation factor Tu"/>
    <property type="match status" value="1"/>
</dbReference>
<dbReference type="SUPFAM" id="SSF50447">
    <property type="entry name" value="Translation proteins"/>
    <property type="match status" value="1"/>
</dbReference>
<keyword evidence="1" id="KW-0963">Cytoplasm</keyword>
<dbReference type="GO" id="GO:0005525">
    <property type="term" value="F:GTP binding"/>
    <property type="evidence" value="ECO:0007669"/>
    <property type="project" value="UniProtKB-KW"/>
</dbReference>
<evidence type="ECO:0000313" key="9">
    <source>
        <dbReference type="EMBL" id="KAA0929838.1"/>
    </source>
</evidence>
<dbReference type="InterPro" id="IPR004160">
    <property type="entry name" value="Transl_elong_EFTu/EF1A_C"/>
</dbReference>
<keyword evidence="10" id="KW-1185">Reference proteome</keyword>
<dbReference type="RefSeq" id="WP_149514525.1">
    <property type="nucleotide sequence ID" value="NZ_VDFC01000049.1"/>
</dbReference>
<feature type="domain" description="Translation elongation factor EFTu-like" evidence="8">
    <location>
        <begin position="25"/>
        <end position="91"/>
    </location>
</feature>
<reference evidence="9 10" key="1">
    <citation type="submission" date="2019-05" db="EMBL/GenBank/DDBJ databases">
        <authorList>
            <person name="Hariharan J."/>
            <person name="Choudoir M.J."/>
            <person name="Diebold P."/>
            <person name="Panke-Buisse K."/>
            <person name="Buckley D.H."/>
        </authorList>
    </citation>
    <scope>NUCLEOTIDE SEQUENCE [LARGE SCALE GENOMIC DNA]</scope>
    <source>
        <strain evidence="9 10">SUN51</strain>
    </source>
</reference>
<evidence type="ECO:0000259" key="7">
    <source>
        <dbReference type="Pfam" id="PF03143"/>
    </source>
</evidence>
<dbReference type="Gene3D" id="2.40.30.10">
    <property type="entry name" value="Translation factors"/>
    <property type="match status" value="2"/>
</dbReference>
<keyword evidence="3" id="KW-0251">Elongation factor</keyword>
<gene>
    <name evidence="9" type="ORF">FGF04_30120</name>
</gene>
<dbReference type="PANTHER" id="PTHR43721:SF22">
    <property type="entry name" value="ELONGATION FACTOR TU, MITOCHONDRIAL"/>
    <property type="match status" value="1"/>
</dbReference>
<keyword evidence="5" id="KW-0342">GTP-binding</keyword>
<evidence type="ECO:0000256" key="1">
    <source>
        <dbReference type="ARBA" id="ARBA00022490"/>
    </source>
</evidence>
<evidence type="ECO:0000259" key="8">
    <source>
        <dbReference type="Pfam" id="PF03144"/>
    </source>
</evidence>
<dbReference type="GO" id="GO:0003746">
    <property type="term" value="F:translation elongation factor activity"/>
    <property type="evidence" value="ECO:0007669"/>
    <property type="project" value="UniProtKB-KW"/>
</dbReference>
<dbReference type="EMBL" id="VDFC01000049">
    <property type="protein sequence ID" value="KAA0929838.1"/>
    <property type="molecule type" value="Genomic_DNA"/>
</dbReference>
<dbReference type="AlphaFoldDB" id="A0A5B0AIV9"/>
<dbReference type="OrthoDB" id="4155786at2"/>
<name>A0A5B0AIV9_9ACTN</name>
<evidence type="ECO:0000256" key="3">
    <source>
        <dbReference type="ARBA" id="ARBA00022768"/>
    </source>
</evidence>
<sequence>MSAAEEPFLMPVEDVFRLRQGREVLVTGRIERGGVHEGDTVETVGPNGGATALVSGIEHNRTPVGMAKADMNVGLLLRDVSADVVERGQVLVTPGSVRVHGVFTADITVLSEGQGGADVACGDRLRFHIRTAGVWGTVTLPRGTGTVRPLHGAEVTVTLEEPVALTEGQPFAFRHHARAAGTGTVTRLPH</sequence>